<organism evidence="4 5">
    <name type="scientific">Mycena metata</name>
    <dbReference type="NCBI Taxonomy" id="1033252"/>
    <lineage>
        <taxon>Eukaryota</taxon>
        <taxon>Fungi</taxon>
        <taxon>Dikarya</taxon>
        <taxon>Basidiomycota</taxon>
        <taxon>Agaricomycotina</taxon>
        <taxon>Agaricomycetes</taxon>
        <taxon>Agaricomycetidae</taxon>
        <taxon>Agaricales</taxon>
        <taxon>Marasmiineae</taxon>
        <taxon>Mycenaceae</taxon>
        <taxon>Mycena</taxon>
    </lineage>
</organism>
<evidence type="ECO:0000313" key="3">
    <source>
        <dbReference type="EMBL" id="KAJ7737525.1"/>
    </source>
</evidence>
<comment type="caution">
    <text evidence="4">The sequence shown here is derived from an EMBL/GenBank/DDBJ whole genome shotgun (WGS) entry which is preliminary data.</text>
</comment>
<reference evidence="4" key="1">
    <citation type="submission" date="2023-03" db="EMBL/GenBank/DDBJ databases">
        <title>Massive genome expansion in bonnet fungi (Mycena s.s.) driven by repeated elements and novel gene families across ecological guilds.</title>
        <authorList>
            <consortium name="Lawrence Berkeley National Laboratory"/>
            <person name="Harder C.B."/>
            <person name="Miyauchi S."/>
            <person name="Viragh M."/>
            <person name="Kuo A."/>
            <person name="Thoen E."/>
            <person name="Andreopoulos B."/>
            <person name="Lu D."/>
            <person name="Skrede I."/>
            <person name="Drula E."/>
            <person name="Henrissat B."/>
            <person name="Morin E."/>
            <person name="Kohler A."/>
            <person name="Barry K."/>
            <person name="LaButti K."/>
            <person name="Morin E."/>
            <person name="Salamov A."/>
            <person name="Lipzen A."/>
            <person name="Mereny Z."/>
            <person name="Hegedus B."/>
            <person name="Baldrian P."/>
            <person name="Stursova M."/>
            <person name="Weitz H."/>
            <person name="Taylor A."/>
            <person name="Grigoriev I.V."/>
            <person name="Nagy L.G."/>
            <person name="Martin F."/>
            <person name="Kauserud H."/>
        </authorList>
    </citation>
    <scope>NUCLEOTIDE SEQUENCE</scope>
    <source>
        <strain evidence="4">CBHHK182m</strain>
    </source>
</reference>
<accession>A0AAD7N984</accession>
<dbReference type="EMBL" id="JARKIB010000116">
    <property type="protein sequence ID" value="KAJ7737525.1"/>
    <property type="molecule type" value="Genomic_DNA"/>
</dbReference>
<proteinExistence type="predicted"/>
<evidence type="ECO:0000313" key="4">
    <source>
        <dbReference type="EMBL" id="KAJ7751130.1"/>
    </source>
</evidence>
<feature type="compositionally biased region" description="Polar residues" evidence="1">
    <location>
        <begin position="92"/>
        <end position="101"/>
    </location>
</feature>
<feature type="region of interest" description="Disordered" evidence="1">
    <location>
        <begin position="52"/>
        <end position="110"/>
    </location>
</feature>
<evidence type="ECO:0000256" key="1">
    <source>
        <dbReference type="SAM" id="MobiDB-lite"/>
    </source>
</evidence>
<dbReference type="EMBL" id="JARKIB010000063">
    <property type="protein sequence ID" value="KAJ7751130.1"/>
    <property type="molecule type" value="Genomic_DNA"/>
</dbReference>
<feature type="compositionally biased region" description="Polar residues" evidence="1">
    <location>
        <begin position="122"/>
        <end position="131"/>
    </location>
</feature>
<evidence type="ECO:0000256" key="2">
    <source>
        <dbReference type="SAM" id="Phobius"/>
    </source>
</evidence>
<evidence type="ECO:0000313" key="5">
    <source>
        <dbReference type="Proteomes" id="UP001215598"/>
    </source>
</evidence>
<dbReference type="Proteomes" id="UP001215598">
    <property type="component" value="Unassembled WGS sequence"/>
</dbReference>
<feature type="transmembrane region" description="Helical" evidence="2">
    <location>
        <begin position="12"/>
        <end position="31"/>
    </location>
</feature>
<keyword evidence="2" id="KW-0472">Membrane</keyword>
<feature type="region of interest" description="Disordered" evidence="1">
    <location>
        <begin position="122"/>
        <end position="157"/>
    </location>
</feature>
<name>A0AAD7N984_9AGAR</name>
<keyword evidence="5" id="KW-1185">Reference proteome</keyword>
<dbReference type="AlphaFoldDB" id="A0AAD7N984"/>
<feature type="compositionally biased region" description="Polar residues" evidence="1">
    <location>
        <begin position="147"/>
        <end position="157"/>
    </location>
</feature>
<keyword evidence="2" id="KW-1133">Transmembrane helix</keyword>
<keyword evidence="2" id="KW-0812">Transmembrane</keyword>
<protein>
    <submittedName>
        <fullName evidence="4">Uncharacterized protein</fullName>
    </submittedName>
</protein>
<gene>
    <name evidence="4" type="ORF">B0H16DRAFT_1548962</name>
    <name evidence="3" type="ORF">B0H16DRAFT_1571854</name>
</gene>
<sequence length="157" mass="17151">MHHARSKIGTIVGGTIGGVLTLGILAGAIWFRRRRQRSLPPSHPALIYEPFTGAPASPFLPSTSTPVTSLPFLRTDLGSRPPPGTKTEEQPRTPTSPQMRSPTFDAPQPEVSIRTSVLPTERLISSVNHGLQNRPWEEEEMPPSYPFTDSDSVDNST</sequence>